<organism evidence="11 12">
    <name type="scientific">Corynebacterium marquesiae</name>
    <dbReference type="NCBI Taxonomy" id="2913503"/>
    <lineage>
        <taxon>Bacteria</taxon>
        <taxon>Bacillati</taxon>
        <taxon>Actinomycetota</taxon>
        <taxon>Actinomycetes</taxon>
        <taxon>Mycobacteriales</taxon>
        <taxon>Corynebacteriaceae</taxon>
        <taxon>Corynebacterium</taxon>
    </lineage>
</organism>
<dbReference type="InterPro" id="IPR020846">
    <property type="entry name" value="MFS_dom"/>
</dbReference>
<evidence type="ECO:0000256" key="5">
    <source>
        <dbReference type="ARBA" id="ARBA00022692"/>
    </source>
</evidence>
<keyword evidence="12" id="KW-1185">Reference proteome</keyword>
<keyword evidence="7 9" id="KW-1133">Transmembrane helix</keyword>
<keyword evidence="6" id="KW-0769">Symport</keyword>
<dbReference type="Pfam" id="PF07690">
    <property type="entry name" value="MFS_1"/>
    <property type="match status" value="1"/>
</dbReference>
<evidence type="ECO:0000256" key="7">
    <source>
        <dbReference type="ARBA" id="ARBA00022989"/>
    </source>
</evidence>
<evidence type="ECO:0000256" key="3">
    <source>
        <dbReference type="ARBA" id="ARBA00022448"/>
    </source>
</evidence>
<keyword evidence="3" id="KW-0813">Transport</keyword>
<feature type="transmembrane region" description="Helical" evidence="9">
    <location>
        <begin position="252"/>
        <end position="274"/>
    </location>
</feature>
<dbReference type="PROSITE" id="PS00216">
    <property type="entry name" value="SUGAR_TRANSPORT_1"/>
    <property type="match status" value="1"/>
</dbReference>
<comment type="similarity">
    <text evidence="2">Belongs to the major facilitator superfamily. Metabolite:H+ Symporter (MHS) family (TC 2.A.1.6) family.</text>
</comment>
<name>A0ABU8P768_9CORY</name>
<evidence type="ECO:0000256" key="8">
    <source>
        <dbReference type="ARBA" id="ARBA00023136"/>
    </source>
</evidence>
<reference evidence="11 12" key="1">
    <citation type="submission" date="2024-02" db="EMBL/GenBank/DDBJ databases">
        <title>Whole genome sequencing and characterization of Corynebacterium isolated from the ocular surface of dry eye disease sufferers.</title>
        <authorList>
            <person name="Naqvi M."/>
        </authorList>
    </citation>
    <scope>NUCLEOTIDE SEQUENCE [LARGE SCALE GENOMIC DNA]</scope>
    <source>
        <strain evidence="11 12">PCR27</strain>
    </source>
</reference>
<feature type="transmembrane region" description="Helical" evidence="9">
    <location>
        <begin position="344"/>
        <end position="368"/>
    </location>
</feature>
<feature type="domain" description="Major facilitator superfamily (MFS) profile" evidence="10">
    <location>
        <begin position="31"/>
        <end position="437"/>
    </location>
</feature>
<dbReference type="PROSITE" id="PS50850">
    <property type="entry name" value="MFS"/>
    <property type="match status" value="1"/>
</dbReference>
<dbReference type="PANTHER" id="PTHR43528">
    <property type="entry name" value="ALPHA-KETOGLUTARATE PERMEASE"/>
    <property type="match status" value="1"/>
</dbReference>
<keyword evidence="8 9" id="KW-0472">Membrane</keyword>
<feature type="transmembrane region" description="Helical" evidence="9">
    <location>
        <begin position="318"/>
        <end position="338"/>
    </location>
</feature>
<comment type="subcellular location">
    <subcellularLocation>
        <location evidence="1">Cell membrane</location>
        <topology evidence="1">Multi-pass membrane protein</topology>
    </subcellularLocation>
</comment>
<evidence type="ECO:0000313" key="11">
    <source>
        <dbReference type="EMBL" id="MEJ4139643.1"/>
    </source>
</evidence>
<comment type="caution">
    <text evidence="11">The sequence shown here is derived from an EMBL/GenBank/DDBJ whole genome shotgun (WGS) entry which is preliminary data.</text>
</comment>
<dbReference type="InterPro" id="IPR005829">
    <property type="entry name" value="Sugar_transporter_CS"/>
</dbReference>
<feature type="transmembrane region" description="Helical" evidence="9">
    <location>
        <begin position="69"/>
        <end position="91"/>
    </location>
</feature>
<dbReference type="PANTHER" id="PTHR43528:SF1">
    <property type="entry name" value="ALPHA-KETOGLUTARATE PERMEASE"/>
    <property type="match status" value="1"/>
</dbReference>
<keyword evidence="4" id="KW-1003">Cell membrane</keyword>
<dbReference type="Gene3D" id="1.20.1250.20">
    <property type="entry name" value="MFS general substrate transporter like domains"/>
    <property type="match status" value="2"/>
</dbReference>
<accession>A0ABU8P768</accession>
<evidence type="ECO:0000256" key="6">
    <source>
        <dbReference type="ARBA" id="ARBA00022847"/>
    </source>
</evidence>
<evidence type="ECO:0000256" key="4">
    <source>
        <dbReference type="ARBA" id="ARBA00022475"/>
    </source>
</evidence>
<dbReference type="InterPro" id="IPR036259">
    <property type="entry name" value="MFS_trans_sf"/>
</dbReference>
<evidence type="ECO:0000256" key="9">
    <source>
        <dbReference type="SAM" id="Phobius"/>
    </source>
</evidence>
<proteinExistence type="inferred from homology"/>
<dbReference type="EMBL" id="JBAHUZ010000048">
    <property type="protein sequence ID" value="MEJ4139643.1"/>
    <property type="molecule type" value="Genomic_DNA"/>
</dbReference>
<protein>
    <submittedName>
        <fullName evidence="11">MFS transporter</fullName>
    </submittedName>
</protein>
<dbReference type="SUPFAM" id="SSF103473">
    <property type="entry name" value="MFS general substrate transporter"/>
    <property type="match status" value="1"/>
</dbReference>
<feature type="transmembrane region" description="Helical" evidence="9">
    <location>
        <begin position="286"/>
        <end position="306"/>
    </location>
</feature>
<dbReference type="InterPro" id="IPR011701">
    <property type="entry name" value="MFS"/>
</dbReference>
<dbReference type="InterPro" id="IPR051084">
    <property type="entry name" value="H+-coupled_symporters"/>
</dbReference>
<feature type="transmembrane region" description="Helical" evidence="9">
    <location>
        <begin position="410"/>
        <end position="432"/>
    </location>
</feature>
<evidence type="ECO:0000256" key="1">
    <source>
        <dbReference type="ARBA" id="ARBA00004651"/>
    </source>
</evidence>
<feature type="transmembrane region" description="Helical" evidence="9">
    <location>
        <begin position="34"/>
        <end position="57"/>
    </location>
</feature>
<feature type="transmembrane region" description="Helical" evidence="9">
    <location>
        <begin position="168"/>
        <end position="191"/>
    </location>
</feature>
<sequence>MSPLTAQPPAKNAVPAQVEDTEVTKRQHRSAIKAAFIGTFIEWFDYAAYIYMSAIISRVFFPEMEGRRALIMTFALFALSFLVRPLGGIVWGHFGDKYGRIHTLTVSIVMMSVATACIGFLPGYATIGFAASILLLLCRMVQGFSAAGEYAGAATHLAEIAPAGKRGIYSAVVPSATASGLLLGSLIAALLTGVLDDAALDSWGWRVPFLIALPLGLYGLWIRRNTEESSHFEDQDEPEESPLREVLKYPKALAIAFAGAVLNAIGFYVILTYLPTYLSEELGMAATPAFIASSVASAFYVGFALLTGMLSDRLGRRTTMLCAAAFMGVSIIPAFMLLDGAGLLLVIIIQVCLGGVLALNDGVLPSFLSEQFPTHVRLSGFALTFNTANAVFGGTAPMIATWLIDVTGLQLAPAFYLVAAALVTGTAVLFASKHNKLGLSSKKCV</sequence>
<feature type="transmembrane region" description="Helical" evidence="9">
    <location>
        <begin position="380"/>
        <end position="404"/>
    </location>
</feature>
<gene>
    <name evidence="11" type="ORF">V5S76_11110</name>
</gene>
<feature type="transmembrane region" description="Helical" evidence="9">
    <location>
        <begin position="203"/>
        <end position="222"/>
    </location>
</feature>
<evidence type="ECO:0000313" key="12">
    <source>
        <dbReference type="Proteomes" id="UP001372244"/>
    </source>
</evidence>
<dbReference type="Proteomes" id="UP001372244">
    <property type="component" value="Unassembled WGS sequence"/>
</dbReference>
<keyword evidence="5 9" id="KW-0812">Transmembrane</keyword>
<evidence type="ECO:0000259" key="10">
    <source>
        <dbReference type="PROSITE" id="PS50850"/>
    </source>
</evidence>
<evidence type="ECO:0000256" key="2">
    <source>
        <dbReference type="ARBA" id="ARBA00008240"/>
    </source>
</evidence>
<feature type="transmembrane region" description="Helical" evidence="9">
    <location>
        <begin position="103"/>
        <end position="121"/>
    </location>
</feature>
<dbReference type="RefSeq" id="WP_337887971.1">
    <property type="nucleotide sequence ID" value="NZ_JBAHUW010000045.1"/>
</dbReference>